<sequence>MIERWRLQEEMVQKRQGVVWKVGSNVGRSGYFKFATKEQAYYSGPLIANEWIAAKLATRLGLPSAELQLATVVGPDGIAHTGVVSVSVQANEVVLWRQLPEEIRLHAKRHIKHVDLLRMVVVFDAWITNIDRAAGKNMILYRNSPDEAYDWYLIDHGLTLHGSPHKWERHKWDEPYWQKLWQFYHVSEGMARLTRRSSYLEPMIAKIEALGDEELAHLVNDVPHIVCSEAERAFILRLLTERKGQIRSIMRKWLAYKGEKEYKRK</sequence>
<dbReference type="AlphaFoldDB" id="A0A3M8D8L1"/>
<dbReference type="RefSeq" id="WP_122919743.1">
    <property type="nucleotide sequence ID" value="NZ_RHHQ01000017.1"/>
</dbReference>
<accession>A0A3M8D8L1</accession>
<organism evidence="2 3">
    <name type="scientific">Brevibacillus fluminis</name>
    <dbReference type="NCBI Taxonomy" id="511487"/>
    <lineage>
        <taxon>Bacteria</taxon>
        <taxon>Bacillati</taxon>
        <taxon>Bacillota</taxon>
        <taxon>Bacilli</taxon>
        <taxon>Bacillales</taxon>
        <taxon>Paenibacillaceae</taxon>
        <taxon>Brevibacillus</taxon>
    </lineage>
</organism>
<dbReference type="OrthoDB" id="2939938at2"/>
<name>A0A3M8D8L1_9BACL</name>
<evidence type="ECO:0000313" key="2">
    <source>
        <dbReference type="EMBL" id="RNB84460.1"/>
    </source>
</evidence>
<keyword evidence="3" id="KW-1185">Reference proteome</keyword>
<evidence type="ECO:0000313" key="3">
    <source>
        <dbReference type="Proteomes" id="UP000271031"/>
    </source>
</evidence>
<gene>
    <name evidence="2" type="ORF">EDM56_20305</name>
</gene>
<comment type="caution">
    <text evidence="2">The sequence shown here is derived from an EMBL/GenBank/DDBJ whole genome shotgun (WGS) entry which is preliminary data.</text>
</comment>
<proteinExistence type="predicted"/>
<dbReference type="Pfam" id="PF20613">
    <property type="entry name" value="HipA_2"/>
    <property type="match status" value="1"/>
</dbReference>
<dbReference type="InterPro" id="IPR046748">
    <property type="entry name" value="HipA_2"/>
</dbReference>
<feature type="domain" description="HipA-like kinase" evidence="1">
    <location>
        <begin position="48"/>
        <end position="162"/>
    </location>
</feature>
<reference evidence="2 3" key="1">
    <citation type="submission" date="2018-10" db="EMBL/GenBank/DDBJ databases">
        <title>Phylogenomics of Brevibacillus.</title>
        <authorList>
            <person name="Dunlap C."/>
        </authorList>
    </citation>
    <scope>NUCLEOTIDE SEQUENCE [LARGE SCALE GENOMIC DNA]</scope>
    <source>
        <strain evidence="2 3">JCM 15716</strain>
    </source>
</reference>
<dbReference type="Gene3D" id="1.10.1070.20">
    <property type="match status" value="1"/>
</dbReference>
<dbReference type="Proteomes" id="UP000271031">
    <property type="component" value="Unassembled WGS sequence"/>
</dbReference>
<protein>
    <recommendedName>
        <fullName evidence="1">HipA-like kinase domain-containing protein</fullName>
    </recommendedName>
</protein>
<dbReference type="EMBL" id="RHHQ01000017">
    <property type="protein sequence ID" value="RNB84460.1"/>
    <property type="molecule type" value="Genomic_DNA"/>
</dbReference>
<evidence type="ECO:0000259" key="1">
    <source>
        <dbReference type="Pfam" id="PF20613"/>
    </source>
</evidence>